<dbReference type="EMBL" id="FNCE01000009">
    <property type="protein sequence ID" value="SDG33352.1"/>
    <property type="molecule type" value="Genomic_DNA"/>
</dbReference>
<dbReference type="PROSITE" id="PS50943">
    <property type="entry name" value="HTH_CROC1"/>
    <property type="match status" value="1"/>
</dbReference>
<evidence type="ECO:0000256" key="1">
    <source>
        <dbReference type="SAM" id="MobiDB-lite"/>
    </source>
</evidence>
<feature type="domain" description="HTH cro/C1-type" evidence="2">
    <location>
        <begin position="7"/>
        <end position="59"/>
    </location>
</feature>
<proteinExistence type="predicted"/>
<dbReference type="Pfam" id="PF13560">
    <property type="entry name" value="HTH_31"/>
    <property type="match status" value="1"/>
</dbReference>
<evidence type="ECO:0000313" key="4">
    <source>
        <dbReference type="Proteomes" id="UP000199415"/>
    </source>
</evidence>
<dbReference type="InterPro" id="IPR010982">
    <property type="entry name" value="Lambda_DNA-bd_dom_sf"/>
</dbReference>
<evidence type="ECO:0000259" key="2">
    <source>
        <dbReference type="PROSITE" id="PS50943"/>
    </source>
</evidence>
<gene>
    <name evidence="3" type="ORF">SAMN05216241_10935</name>
</gene>
<dbReference type="Gene3D" id="1.10.260.40">
    <property type="entry name" value="lambda repressor-like DNA-binding domains"/>
    <property type="match status" value="1"/>
</dbReference>
<dbReference type="InterPro" id="IPR001387">
    <property type="entry name" value="Cro/C1-type_HTH"/>
</dbReference>
<name>A0A1G7TE14_9PROT</name>
<reference evidence="3 4" key="1">
    <citation type="submission" date="2016-10" db="EMBL/GenBank/DDBJ databases">
        <authorList>
            <person name="de Groot N.N."/>
        </authorList>
    </citation>
    <scope>NUCLEOTIDE SEQUENCE [LARGE SCALE GENOMIC DNA]</scope>
    <source>
        <strain evidence="3 4">DSM 25584</strain>
    </source>
</reference>
<dbReference type="SUPFAM" id="SSF47413">
    <property type="entry name" value="lambda repressor-like DNA-binding domains"/>
    <property type="match status" value="1"/>
</dbReference>
<dbReference type="Proteomes" id="UP000199415">
    <property type="component" value="Unassembled WGS sequence"/>
</dbReference>
<evidence type="ECO:0000313" key="3">
    <source>
        <dbReference type="EMBL" id="SDG33352.1"/>
    </source>
</evidence>
<accession>A0A1G7TE14</accession>
<keyword evidence="4" id="KW-1185">Reference proteome</keyword>
<sequence length="79" mass="8264">MNGMQCRMARAALGLGIRETADRAQVAPSTLQRIERGEDVTVSRLTAVRAALEAAGATFLPDDGNGPGVRVRPNGTETA</sequence>
<dbReference type="GO" id="GO:0003677">
    <property type="term" value="F:DNA binding"/>
    <property type="evidence" value="ECO:0007669"/>
    <property type="project" value="InterPro"/>
</dbReference>
<organism evidence="3 4">
    <name type="scientific">Limimonas halophila</name>
    <dbReference type="NCBI Taxonomy" id="1082479"/>
    <lineage>
        <taxon>Bacteria</taxon>
        <taxon>Pseudomonadati</taxon>
        <taxon>Pseudomonadota</taxon>
        <taxon>Alphaproteobacteria</taxon>
        <taxon>Rhodospirillales</taxon>
        <taxon>Rhodovibrionaceae</taxon>
        <taxon>Limimonas</taxon>
    </lineage>
</organism>
<dbReference type="CDD" id="cd00093">
    <property type="entry name" value="HTH_XRE"/>
    <property type="match status" value="1"/>
</dbReference>
<feature type="region of interest" description="Disordered" evidence="1">
    <location>
        <begin position="59"/>
        <end position="79"/>
    </location>
</feature>
<dbReference type="AlphaFoldDB" id="A0A1G7TE14"/>
<protein>
    <submittedName>
        <fullName evidence="3">Helix-turn-helix domain-containing protein</fullName>
    </submittedName>
</protein>